<feature type="domain" description="Activator of Hsp90 ATPase homologue 1/2-like C-terminal" evidence="2">
    <location>
        <begin position="28"/>
        <end position="140"/>
    </location>
</feature>
<evidence type="ECO:0000259" key="2">
    <source>
        <dbReference type="Pfam" id="PF08327"/>
    </source>
</evidence>
<comment type="caution">
    <text evidence="3">The sequence shown here is derived from an EMBL/GenBank/DDBJ whole genome shotgun (WGS) entry which is preliminary data.</text>
</comment>
<dbReference type="Pfam" id="PF08327">
    <property type="entry name" value="AHSA1"/>
    <property type="match status" value="1"/>
</dbReference>
<dbReference type="SUPFAM" id="SSF55961">
    <property type="entry name" value="Bet v1-like"/>
    <property type="match status" value="1"/>
</dbReference>
<organism evidence="3 4">
    <name type="scientific">Actinocatenispora rupis</name>
    <dbReference type="NCBI Taxonomy" id="519421"/>
    <lineage>
        <taxon>Bacteria</taxon>
        <taxon>Bacillati</taxon>
        <taxon>Actinomycetota</taxon>
        <taxon>Actinomycetes</taxon>
        <taxon>Micromonosporales</taxon>
        <taxon>Micromonosporaceae</taxon>
        <taxon>Actinocatenispora</taxon>
    </lineage>
</organism>
<gene>
    <name evidence="3" type="ORF">Aru02nite_34900</name>
</gene>
<accession>A0A8J3J6N2</accession>
<dbReference type="InterPro" id="IPR013538">
    <property type="entry name" value="ASHA1/2-like_C"/>
</dbReference>
<dbReference type="AlphaFoldDB" id="A0A8J3J6N2"/>
<evidence type="ECO:0000313" key="4">
    <source>
        <dbReference type="Proteomes" id="UP000612808"/>
    </source>
</evidence>
<sequence length="199" mass="21184">MIDIVGQVTEVRRAVDGTGTVRLSRRYDAPVDAVWAACTDPRRIAAWYLPVRGQLGEGGHFRLPGNARGRVLRCEAPTGFAVTWEYDAADGGRLDVALAGADTGTTLTLAYRATPPPGMWERYGPGAVGVGWDLTLLGLALHLAGDPPPDPAGWPATTEGRAYLTRVGEAWAEAYRGTGVDDETARAAAERTAAFYSAR</sequence>
<dbReference type="Gene3D" id="3.30.530.20">
    <property type="match status" value="1"/>
</dbReference>
<reference evidence="3" key="1">
    <citation type="submission" date="2021-01" db="EMBL/GenBank/DDBJ databases">
        <title>Whole genome shotgun sequence of Actinocatenispora rupis NBRC 107355.</title>
        <authorList>
            <person name="Komaki H."/>
            <person name="Tamura T."/>
        </authorList>
    </citation>
    <scope>NUCLEOTIDE SEQUENCE</scope>
    <source>
        <strain evidence="3">NBRC 107355</strain>
    </source>
</reference>
<name>A0A8J3J6N2_9ACTN</name>
<dbReference type="InterPro" id="IPR023393">
    <property type="entry name" value="START-like_dom_sf"/>
</dbReference>
<dbReference type="Proteomes" id="UP000612808">
    <property type="component" value="Unassembled WGS sequence"/>
</dbReference>
<dbReference type="EMBL" id="BOMB01000019">
    <property type="protein sequence ID" value="GID12601.1"/>
    <property type="molecule type" value="Genomic_DNA"/>
</dbReference>
<dbReference type="RefSeq" id="WP_203658665.1">
    <property type="nucleotide sequence ID" value="NZ_BAAAZM010000013.1"/>
</dbReference>
<protein>
    <submittedName>
        <fullName evidence="3">Activator of HSP90 ATPase</fullName>
    </submittedName>
</protein>
<evidence type="ECO:0000313" key="3">
    <source>
        <dbReference type="EMBL" id="GID12601.1"/>
    </source>
</evidence>
<proteinExistence type="inferred from homology"/>
<comment type="similarity">
    <text evidence="1">Belongs to the AHA1 family.</text>
</comment>
<keyword evidence="4" id="KW-1185">Reference proteome</keyword>
<evidence type="ECO:0000256" key="1">
    <source>
        <dbReference type="ARBA" id="ARBA00006817"/>
    </source>
</evidence>